<feature type="chain" id="PRO_5047541387" evidence="3">
    <location>
        <begin position="32"/>
        <end position="928"/>
    </location>
</feature>
<evidence type="ECO:0000259" key="5">
    <source>
        <dbReference type="Pfam" id="PF00754"/>
    </source>
</evidence>
<evidence type="ECO:0000313" key="8">
    <source>
        <dbReference type="Proteomes" id="UP001597196"/>
    </source>
</evidence>
<feature type="domain" description="F5/8 type C" evidence="5">
    <location>
        <begin position="645"/>
        <end position="751"/>
    </location>
</feature>
<evidence type="ECO:0000256" key="1">
    <source>
        <dbReference type="SAM" id="MobiDB-lite"/>
    </source>
</evidence>
<feature type="compositionally biased region" description="Basic and acidic residues" evidence="1">
    <location>
        <begin position="823"/>
        <end position="843"/>
    </location>
</feature>
<dbReference type="PANTHER" id="PTHR43143:SF1">
    <property type="entry name" value="SERINE_THREONINE-PROTEIN PHOSPHATASE CPPED1"/>
    <property type="match status" value="1"/>
</dbReference>
<evidence type="ECO:0000259" key="6">
    <source>
        <dbReference type="Pfam" id="PF07953"/>
    </source>
</evidence>
<dbReference type="Pfam" id="PF07953">
    <property type="entry name" value="Toxin_R_bind_N"/>
    <property type="match status" value="1"/>
</dbReference>
<dbReference type="Gene3D" id="2.60.120.200">
    <property type="match status" value="1"/>
</dbReference>
<dbReference type="Gene3D" id="2.60.120.260">
    <property type="entry name" value="Galactose-binding domain-like"/>
    <property type="match status" value="1"/>
</dbReference>
<feature type="signal peptide" evidence="3">
    <location>
        <begin position="1"/>
        <end position="31"/>
    </location>
</feature>
<keyword evidence="2" id="KW-0472">Membrane</keyword>
<feature type="domain" description="Calcineurin-like phosphoesterase" evidence="4">
    <location>
        <begin position="324"/>
        <end position="547"/>
    </location>
</feature>
<feature type="domain" description="Clostridium neurotoxin receptor binding N-terminal" evidence="6">
    <location>
        <begin position="45"/>
        <end position="215"/>
    </location>
</feature>
<dbReference type="InterPro" id="IPR012928">
    <property type="entry name" value="Toxin_rcpt-bd_N"/>
</dbReference>
<evidence type="ECO:0000259" key="4">
    <source>
        <dbReference type="Pfam" id="PF00149"/>
    </source>
</evidence>
<name>A0ABW4CEF7_9LACO</name>
<dbReference type="InterPro" id="IPR013320">
    <property type="entry name" value="ConA-like_dom_sf"/>
</dbReference>
<dbReference type="InterPro" id="IPR000421">
    <property type="entry name" value="FA58C"/>
</dbReference>
<evidence type="ECO:0000256" key="2">
    <source>
        <dbReference type="SAM" id="Phobius"/>
    </source>
</evidence>
<keyword evidence="2" id="KW-1133">Transmembrane helix</keyword>
<comment type="caution">
    <text evidence="7">The sequence shown here is derived from an EMBL/GenBank/DDBJ whole genome shotgun (WGS) entry which is preliminary data.</text>
</comment>
<dbReference type="Pfam" id="PF00754">
    <property type="entry name" value="F5_F8_type_C"/>
    <property type="match status" value="1"/>
</dbReference>
<dbReference type="SUPFAM" id="SSF49899">
    <property type="entry name" value="Concanavalin A-like lectins/glucanases"/>
    <property type="match status" value="1"/>
</dbReference>
<dbReference type="InterPro" id="IPR051918">
    <property type="entry name" value="STPP_CPPED1"/>
</dbReference>
<dbReference type="PANTHER" id="PTHR43143">
    <property type="entry name" value="METALLOPHOSPHOESTERASE, CALCINEURIN SUPERFAMILY"/>
    <property type="match status" value="1"/>
</dbReference>
<keyword evidence="8" id="KW-1185">Reference proteome</keyword>
<reference evidence="8" key="1">
    <citation type="journal article" date="2019" name="Int. J. Syst. Evol. Microbiol.">
        <title>The Global Catalogue of Microorganisms (GCM) 10K type strain sequencing project: providing services to taxonomists for standard genome sequencing and annotation.</title>
        <authorList>
            <consortium name="The Broad Institute Genomics Platform"/>
            <consortium name="The Broad Institute Genome Sequencing Center for Infectious Disease"/>
            <person name="Wu L."/>
            <person name="Ma J."/>
        </authorList>
    </citation>
    <scope>NUCLEOTIDE SEQUENCE [LARGE SCALE GENOMIC DNA]</scope>
    <source>
        <strain evidence="8">CCM 8980</strain>
    </source>
</reference>
<accession>A0ABW4CEF7</accession>
<evidence type="ECO:0000256" key="3">
    <source>
        <dbReference type="SAM" id="SignalP"/>
    </source>
</evidence>
<feature type="transmembrane region" description="Helical" evidence="2">
    <location>
        <begin position="901"/>
        <end position="920"/>
    </location>
</feature>
<proteinExistence type="predicted"/>
<dbReference type="RefSeq" id="WP_203637177.1">
    <property type="nucleotide sequence ID" value="NZ_BOLS01000029.1"/>
</dbReference>
<feature type="compositionally biased region" description="Low complexity" evidence="1">
    <location>
        <begin position="852"/>
        <end position="866"/>
    </location>
</feature>
<dbReference type="SUPFAM" id="SSF49785">
    <property type="entry name" value="Galactose-binding domain-like"/>
    <property type="match status" value="1"/>
</dbReference>
<dbReference type="InterPro" id="IPR008979">
    <property type="entry name" value="Galactose-bd-like_sf"/>
</dbReference>
<keyword evidence="2" id="KW-0812">Transmembrane</keyword>
<dbReference type="NCBIfam" id="TIGR01167">
    <property type="entry name" value="LPXTG_anchor"/>
    <property type="match status" value="1"/>
</dbReference>
<organism evidence="7 8">
    <name type="scientific">Lacticaseibacillus mingshuiensis</name>
    <dbReference type="NCBI Taxonomy" id="2799574"/>
    <lineage>
        <taxon>Bacteria</taxon>
        <taxon>Bacillati</taxon>
        <taxon>Bacillota</taxon>
        <taxon>Bacilli</taxon>
        <taxon>Lactobacillales</taxon>
        <taxon>Lactobacillaceae</taxon>
        <taxon>Lacticaseibacillus</taxon>
    </lineage>
</organism>
<dbReference type="Gene3D" id="3.60.21.10">
    <property type="match status" value="1"/>
</dbReference>
<dbReference type="SUPFAM" id="SSF56300">
    <property type="entry name" value="Metallo-dependent phosphatases"/>
    <property type="match status" value="1"/>
</dbReference>
<feature type="compositionally biased region" description="Basic and acidic residues" evidence="1">
    <location>
        <begin position="781"/>
        <end position="792"/>
    </location>
</feature>
<dbReference type="Pfam" id="PF00149">
    <property type="entry name" value="Metallophos"/>
    <property type="match status" value="1"/>
</dbReference>
<dbReference type="EMBL" id="JBHTOC010000003">
    <property type="protein sequence ID" value="MFD1429175.1"/>
    <property type="molecule type" value="Genomic_DNA"/>
</dbReference>
<evidence type="ECO:0000313" key="7">
    <source>
        <dbReference type="EMBL" id="MFD1429175.1"/>
    </source>
</evidence>
<protein>
    <submittedName>
        <fullName evidence="7">Metallophosphoesterase</fullName>
    </submittedName>
</protein>
<feature type="region of interest" description="Disordered" evidence="1">
    <location>
        <begin position="779"/>
        <end position="883"/>
    </location>
</feature>
<dbReference type="InterPro" id="IPR029052">
    <property type="entry name" value="Metallo-depent_PP-like"/>
</dbReference>
<gene>
    <name evidence="7" type="ORF">ACFQ4P_02780</name>
</gene>
<dbReference type="Proteomes" id="UP001597196">
    <property type="component" value="Unassembled WGS sequence"/>
</dbReference>
<keyword evidence="3" id="KW-0732">Signal</keyword>
<dbReference type="InterPro" id="IPR004843">
    <property type="entry name" value="Calcineurin-like_PHP"/>
</dbReference>
<sequence length="928" mass="102374">MKKRRLFAWATLLTLLISWLAPSFNALKVQAARMPVTVAQYHFDGDYKDTSGNGHDGIPHGTPTFSEGVFGKALHIQNSHGSKATAADQYVRFAHPTGLQFGKDAFAVSLWYQTKRGDSNGASILGNKDYNSGTHAGFVLGSFGQDLRINLADGHTRVESDRIGGTIDGQWHYIVANYDRTGDLTAYKDGKITSRKSLLPIKDFDASDAANLQLTLGADGLGQFGLDDALIDELTIYRGVVPEFRISAEYAKFAAQQELNKARALLAAHSNQPADRKAALQKAIDLLAQTMKLGADATNAIAALKQAQIDFLDETSNTVPAKFTFNVFSDVHLSSAQTVTNFQNALNQVDRINPDSQAVIMTGDNTDNGKIDQYNNLYDSIDQFITPKRTPIVALGNHDVRWQGTKQNPSKDVQDPTTAPGATTPVFDRYLQYNRRYMTNSKTHQNPADQRKVYWDQWVGGYHFLVLNTERDLKDQAYLSDEQIAWVDKTIAQENDPSKPVFLSIHQTFEGYADHINLDRIGGGEQKLKNVLKKYPQAVIFTGHIHSGPDMVATYHTEFGHIVDVPAFIRQDYGSDRSTQLGYQVTVDGTKIHVRIRNYATHEWIYADKMDFDLKDRDPQFSDSIQPTAYTVNAASLKRDNVGLDNLSDSGEEARRTNWKSAESSDLEKYGWVDFAFKQPTAIDGIRYTPKNTKMGTDALGTILSYRVDISTDGGKTYRAVGQGNWQISQKEKFAQIKKQTVTNIRLVPLATYGMQVQHRTTGYVEASHMAPALLAAPVEKPSEPGKPEVPVKPETPQKPGKPETPVNPEAPKQPEVPSKPETPNKPETPSKPETPVKPETPGRPDTPSVPKAPAKPAPAGKPNTTPDKKPTTNSEQPAKKVVVVPAQKTMPKTGDDQGTLLIWAGLLLLGTIIAGIASVEWRTHRSK</sequence>